<proteinExistence type="predicted"/>
<sequence>MTHGPTATENESAFHIRLTLLGPGKSLSSSLGKGSVTSISKEARTFRVEFAEAKLLLQFLSTR</sequence>
<protein>
    <submittedName>
        <fullName evidence="1">Uncharacterized protein</fullName>
    </submittedName>
</protein>
<geneLocation type="mitochondrion" evidence="1"/>
<keyword evidence="1" id="KW-0496">Mitochondrion</keyword>
<dbReference type="AlphaFoldDB" id="A0A1Y0B162"/>
<reference evidence="1" key="1">
    <citation type="submission" date="2017-03" db="EMBL/GenBank/DDBJ databases">
        <title>The mitochondrial genome of the carnivorous plant Utricularia reniformis (Lentibulariaceae): structure, comparative analysis and evolutionary landmarks.</title>
        <authorList>
            <person name="Silva S.R."/>
            <person name="Alvarenga D.O."/>
            <person name="Michael T.P."/>
            <person name="Miranda V.F.O."/>
            <person name="Varani A.M."/>
        </authorList>
    </citation>
    <scope>NUCLEOTIDE SEQUENCE</scope>
</reference>
<accession>A0A1Y0B162</accession>
<organism evidence="1">
    <name type="scientific">Utricularia reniformis</name>
    <dbReference type="NCBI Taxonomy" id="192314"/>
    <lineage>
        <taxon>Eukaryota</taxon>
        <taxon>Viridiplantae</taxon>
        <taxon>Streptophyta</taxon>
        <taxon>Embryophyta</taxon>
        <taxon>Tracheophyta</taxon>
        <taxon>Spermatophyta</taxon>
        <taxon>Magnoliopsida</taxon>
        <taxon>eudicotyledons</taxon>
        <taxon>Gunneridae</taxon>
        <taxon>Pentapetalae</taxon>
        <taxon>asterids</taxon>
        <taxon>lamiids</taxon>
        <taxon>Lamiales</taxon>
        <taxon>Lentibulariaceae</taxon>
        <taxon>Utricularia</taxon>
    </lineage>
</organism>
<dbReference type="EMBL" id="KY774314">
    <property type="protein sequence ID" value="ART31182.1"/>
    <property type="molecule type" value="Genomic_DNA"/>
</dbReference>
<evidence type="ECO:0000313" key="1">
    <source>
        <dbReference type="EMBL" id="ART31182.1"/>
    </source>
</evidence>
<gene>
    <name evidence="1" type="ORF">AEK19_MT0956</name>
</gene>
<name>A0A1Y0B162_9LAMI</name>